<gene>
    <name evidence="1" type="ORF">D0C36_12015</name>
</gene>
<evidence type="ECO:0000313" key="1">
    <source>
        <dbReference type="EMBL" id="RFZ92161.1"/>
    </source>
</evidence>
<sequence length="74" mass="8525">MESFDHILIFKTNINCDGDKQLLHTLLDGNHAIESWSIDMEDEDCVLRIVSHHLSHCQIIELLNTHGHQCCELT</sequence>
<dbReference type="RefSeq" id="WP_117391872.1">
    <property type="nucleotide sequence ID" value="NZ_QWDC01000002.1"/>
</dbReference>
<name>A0A372NTC6_9SPHI</name>
<proteinExistence type="predicted"/>
<comment type="caution">
    <text evidence="1">The sequence shown here is derived from an EMBL/GenBank/DDBJ whole genome shotgun (WGS) entry which is preliminary data.</text>
</comment>
<dbReference type="AlphaFoldDB" id="A0A372NTC6"/>
<dbReference type="Proteomes" id="UP000264217">
    <property type="component" value="Unassembled WGS sequence"/>
</dbReference>
<evidence type="ECO:0000313" key="2">
    <source>
        <dbReference type="Proteomes" id="UP000264217"/>
    </source>
</evidence>
<dbReference type="EMBL" id="QWDC01000002">
    <property type="protein sequence ID" value="RFZ92161.1"/>
    <property type="molecule type" value="Genomic_DNA"/>
</dbReference>
<reference evidence="1 2" key="1">
    <citation type="submission" date="2018-08" db="EMBL/GenBank/DDBJ databases">
        <title>Mucilaginibacter sp. MYSH2.</title>
        <authorList>
            <person name="Seo T."/>
        </authorList>
    </citation>
    <scope>NUCLEOTIDE SEQUENCE [LARGE SCALE GENOMIC DNA]</scope>
    <source>
        <strain evidence="1 2">MYSH2</strain>
    </source>
</reference>
<dbReference type="OrthoDB" id="1036397at2"/>
<keyword evidence="2" id="KW-1185">Reference proteome</keyword>
<accession>A0A372NTC6</accession>
<organism evidence="1 2">
    <name type="scientific">Mucilaginibacter conchicola</name>
    <dbReference type="NCBI Taxonomy" id="2303333"/>
    <lineage>
        <taxon>Bacteria</taxon>
        <taxon>Pseudomonadati</taxon>
        <taxon>Bacteroidota</taxon>
        <taxon>Sphingobacteriia</taxon>
        <taxon>Sphingobacteriales</taxon>
        <taxon>Sphingobacteriaceae</taxon>
        <taxon>Mucilaginibacter</taxon>
    </lineage>
</organism>
<protein>
    <submittedName>
        <fullName evidence="1">Uncharacterized protein</fullName>
    </submittedName>
</protein>